<sequence length="213" mass="24260">MQFTGFPVAALDFYDDLEVEPTKQFWEANKHVYKEAVREPMTALMKALEAQFGAAKIFRPHRDVRFAKNRSPYKTHQGAFVGVPEVGAVGWYFEISPRGTRVGGGFYDANSARLAAVREAMVDEEYGAELQALLDGYRADGWEVSGEQLKTAPRGYDKQHPRIALLRHKQLYVGRPYGFESDALDADLVERVRADWEALRPLVTWLTTRPRQH</sequence>
<keyword evidence="2" id="KW-1185">Reference proteome</keyword>
<comment type="caution">
    <text evidence="1">The sequence shown here is derived from an EMBL/GenBank/DDBJ whole genome shotgun (WGS) entry which is preliminary data.</text>
</comment>
<dbReference type="Pfam" id="PF09365">
    <property type="entry name" value="DUF2461"/>
    <property type="match status" value="1"/>
</dbReference>
<dbReference type="PIRSF" id="PIRSF028451">
    <property type="entry name" value="UCP028451"/>
    <property type="match status" value="1"/>
</dbReference>
<accession>A0ABW1QU88</accession>
<proteinExistence type="predicted"/>
<organism evidence="1 2">
    <name type="scientific">Nocardioides yefusunii</name>
    <dbReference type="NCBI Taxonomy" id="2500546"/>
    <lineage>
        <taxon>Bacteria</taxon>
        <taxon>Bacillati</taxon>
        <taxon>Actinomycetota</taxon>
        <taxon>Actinomycetes</taxon>
        <taxon>Propionibacteriales</taxon>
        <taxon>Nocardioidaceae</taxon>
        <taxon>Nocardioides</taxon>
    </lineage>
</organism>
<dbReference type="InterPro" id="IPR015996">
    <property type="entry name" value="UCP028451"/>
</dbReference>
<reference evidence="2" key="1">
    <citation type="journal article" date="2019" name="Int. J. Syst. Evol. Microbiol.">
        <title>The Global Catalogue of Microorganisms (GCM) 10K type strain sequencing project: providing services to taxonomists for standard genome sequencing and annotation.</title>
        <authorList>
            <consortium name="The Broad Institute Genomics Platform"/>
            <consortium name="The Broad Institute Genome Sequencing Center for Infectious Disease"/>
            <person name="Wu L."/>
            <person name="Ma J."/>
        </authorList>
    </citation>
    <scope>NUCLEOTIDE SEQUENCE [LARGE SCALE GENOMIC DNA]</scope>
    <source>
        <strain evidence="2">DFY28</strain>
    </source>
</reference>
<dbReference type="EMBL" id="JBHSQI010000002">
    <property type="protein sequence ID" value="MFC6153064.1"/>
    <property type="molecule type" value="Genomic_DNA"/>
</dbReference>
<name>A0ABW1QU88_9ACTN</name>
<dbReference type="NCBIfam" id="TIGR02453">
    <property type="entry name" value="TIGR02453 family protein"/>
    <property type="match status" value="1"/>
</dbReference>
<dbReference type="PANTHER" id="PTHR36452">
    <property type="entry name" value="CHROMOSOME 12, WHOLE GENOME SHOTGUN SEQUENCE"/>
    <property type="match status" value="1"/>
</dbReference>
<evidence type="ECO:0000313" key="1">
    <source>
        <dbReference type="EMBL" id="MFC6153064.1"/>
    </source>
</evidence>
<gene>
    <name evidence="1" type="ORF">ACFPWU_05235</name>
</gene>
<dbReference type="InterPro" id="IPR012808">
    <property type="entry name" value="CHP02453"/>
</dbReference>
<dbReference type="RefSeq" id="WP_128219331.1">
    <property type="nucleotide sequence ID" value="NZ_CP034929.1"/>
</dbReference>
<dbReference type="PANTHER" id="PTHR36452:SF1">
    <property type="entry name" value="DUF2461 DOMAIN-CONTAINING PROTEIN"/>
    <property type="match status" value="1"/>
</dbReference>
<dbReference type="Proteomes" id="UP001596098">
    <property type="component" value="Unassembled WGS sequence"/>
</dbReference>
<protein>
    <submittedName>
        <fullName evidence="1">DUF2461 domain-containing protein</fullName>
    </submittedName>
</protein>
<evidence type="ECO:0000313" key="2">
    <source>
        <dbReference type="Proteomes" id="UP001596098"/>
    </source>
</evidence>